<dbReference type="SUPFAM" id="SSF53448">
    <property type="entry name" value="Nucleotide-diphospho-sugar transferases"/>
    <property type="match status" value="1"/>
</dbReference>
<dbReference type="RefSeq" id="WP_153114682.1">
    <property type="nucleotide sequence ID" value="NZ_JACIGE010000002.1"/>
</dbReference>
<dbReference type="PANTHER" id="PTHR43630">
    <property type="entry name" value="POLY-BETA-1,6-N-ACETYL-D-GLUCOSAMINE SYNTHASE"/>
    <property type="match status" value="1"/>
</dbReference>
<organism evidence="3 4">
    <name type="scientific">Rhodocyclus tenuis</name>
    <name type="common">Rhodospirillum tenue</name>
    <dbReference type="NCBI Taxonomy" id="1066"/>
    <lineage>
        <taxon>Bacteria</taxon>
        <taxon>Pseudomonadati</taxon>
        <taxon>Pseudomonadota</taxon>
        <taxon>Betaproteobacteria</taxon>
        <taxon>Rhodocyclales</taxon>
        <taxon>Rhodocyclaceae</taxon>
        <taxon>Rhodocyclus</taxon>
    </lineage>
</organism>
<dbReference type="InterPro" id="IPR029044">
    <property type="entry name" value="Nucleotide-diphossugar_trans"/>
</dbReference>
<evidence type="ECO:0000313" key="4">
    <source>
        <dbReference type="Proteomes" id="UP000587070"/>
    </source>
</evidence>
<proteinExistence type="inferred from homology"/>
<dbReference type="Proteomes" id="UP000587070">
    <property type="component" value="Unassembled WGS sequence"/>
</dbReference>
<accession>A0A840G6P7</accession>
<evidence type="ECO:0000313" key="3">
    <source>
        <dbReference type="EMBL" id="MBB4246630.1"/>
    </source>
</evidence>
<comment type="caution">
    <text evidence="3">The sequence shown here is derived from an EMBL/GenBank/DDBJ whole genome shotgun (WGS) entry which is preliminary data.</text>
</comment>
<dbReference type="AlphaFoldDB" id="A0A840G6P7"/>
<keyword evidence="3" id="KW-0808">Transferase</keyword>
<dbReference type="PANTHER" id="PTHR43630:SF2">
    <property type="entry name" value="GLYCOSYLTRANSFERASE"/>
    <property type="match status" value="1"/>
</dbReference>
<dbReference type="CDD" id="cd02511">
    <property type="entry name" value="Beta4Glucosyltransferase"/>
    <property type="match status" value="1"/>
</dbReference>
<comment type="similarity">
    <text evidence="1">Belongs to the glycosyltransferase 2 family. WaaE/KdtX subfamily.</text>
</comment>
<keyword evidence="4" id="KW-1185">Reference proteome</keyword>
<gene>
    <name evidence="3" type="ORF">GGD90_000987</name>
</gene>
<reference evidence="3 4" key="1">
    <citation type="submission" date="2020-08" db="EMBL/GenBank/DDBJ databases">
        <title>Genome sequencing of Purple Non-Sulfur Bacteria from various extreme environments.</title>
        <authorList>
            <person name="Mayer M."/>
        </authorList>
    </citation>
    <scope>NUCLEOTIDE SEQUENCE [LARGE SCALE GENOMIC DNA]</scope>
    <source>
        <strain evidence="3 4">2761</strain>
    </source>
</reference>
<dbReference type="Gene3D" id="3.90.550.10">
    <property type="entry name" value="Spore Coat Polysaccharide Biosynthesis Protein SpsA, Chain A"/>
    <property type="match status" value="1"/>
</dbReference>
<sequence>MPKISVCILTFNSLRTLERCLQPAREVADELIVVDSGSTDGTLEYLSTQGLAPVYRPYDTHSRQMNFAIELASNDWVLCLDSDEFLDPATVERINELKKRLDDVGQAYRITRHWYVLGREVRAIYPVSSPDNPVRLFNRISARFNDQPVDDKPTGFTTTETIPGHVVHDTFFSLNEVFDKVNGYTSRLVRHKTISPSLLRAAISPIFAFLKWYFRKGGYKDGALGIITATYAALYTFLKYLKAWAIQNGLPIDSPRKQDGQEI</sequence>
<dbReference type="OrthoDB" id="9815923at2"/>
<protein>
    <submittedName>
        <fullName evidence="3">Glycosyltransferase involved in cell wall biosynthesis</fullName>
    </submittedName>
</protein>
<dbReference type="InterPro" id="IPR001173">
    <property type="entry name" value="Glyco_trans_2-like"/>
</dbReference>
<name>A0A840G6P7_RHOTE</name>
<dbReference type="Pfam" id="PF00535">
    <property type="entry name" value="Glycos_transf_2"/>
    <property type="match status" value="1"/>
</dbReference>
<feature type="domain" description="Glycosyltransferase 2-like" evidence="2">
    <location>
        <begin position="5"/>
        <end position="113"/>
    </location>
</feature>
<dbReference type="EMBL" id="JACIGE010000002">
    <property type="protein sequence ID" value="MBB4246630.1"/>
    <property type="molecule type" value="Genomic_DNA"/>
</dbReference>
<evidence type="ECO:0000256" key="1">
    <source>
        <dbReference type="ARBA" id="ARBA00038494"/>
    </source>
</evidence>
<evidence type="ECO:0000259" key="2">
    <source>
        <dbReference type="Pfam" id="PF00535"/>
    </source>
</evidence>
<dbReference type="GO" id="GO:0016740">
    <property type="term" value="F:transferase activity"/>
    <property type="evidence" value="ECO:0007669"/>
    <property type="project" value="UniProtKB-KW"/>
</dbReference>